<sequence length="186" mass="21065">MNTTIRLTLEEFGNLLLLPPEGNYDEKCHYNPDLNIKSGLTSKLNIHDHVLYLIITWNLCPIKKHAKLCNTDYWWIDSVDFDRRLDLALIRRLGISTLRDTLISSNQPISNGALHHVSYHYNANSSEWIKSGHPVANEDDDTEGAFEDFPAPEHVPPPTISSHAAKPSSNVNVAILHALHFLSNFF</sequence>
<proteinExistence type="predicted"/>
<evidence type="ECO:0000313" key="2">
    <source>
        <dbReference type="EMBL" id="KAH1091978.1"/>
    </source>
</evidence>
<dbReference type="AlphaFoldDB" id="A0A9D3VS70"/>
<evidence type="ECO:0000256" key="1">
    <source>
        <dbReference type="SAM" id="MobiDB-lite"/>
    </source>
</evidence>
<gene>
    <name evidence="2" type="ORF">J1N35_019235</name>
</gene>
<feature type="region of interest" description="Disordered" evidence="1">
    <location>
        <begin position="140"/>
        <end position="163"/>
    </location>
</feature>
<protein>
    <submittedName>
        <fullName evidence="2">Uncharacterized protein</fullName>
    </submittedName>
</protein>
<dbReference type="EMBL" id="JAIQCV010000006">
    <property type="protein sequence ID" value="KAH1091978.1"/>
    <property type="molecule type" value="Genomic_DNA"/>
</dbReference>
<evidence type="ECO:0000313" key="3">
    <source>
        <dbReference type="Proteomes" id="UP000828251"/>
    </source>
</evidence>
<name>A0A9D3VS70_9ROSI</name>
<keyword evidence="3" id="KW-1185">Reference proteome</keyword>
<dbReference type="Proteomes" id="UP000828251">
    <property type="component" value="Unassembled WGS sequence"/>
</dbReference>
<organism evidence="2 3">
    <name type="scientific">Gossypium stocksii</name>
    <dbReference type="NCBI Taxonomy" id="47602"/>
    <lineage>
        <taxon>Eukaryota</taxon>
        <taxon>Viridiplantae</taxon>
        <taxon>Streptophyta</taxon>
        <taxon>Embryophyta</taxon>
        <taxon>Tracheophyta</taxon>
        <taxon>Spermatophyta</taxon>
        <taxon>Magnoliopsida</taxon>
        <taxon>eudicotyledons</taxon>
        <taxon>Gunneridae</taxon>
        <taxon>Pentapetalae</taxon>
        <taxon>rosids</taxon>
        <taxon>malvids</taxon>
        <taxon>Malvales</taxon>
        <taxon>Malvaceae</taxon>
        <taxon>Malvoideae</taxon>
        <taxon>Gossypium</taxon>
    </lineage>
</organism>
<accession>A0A9D3VS70</accession>
<reference evidence="2 3" key="1">
    <citation type="journal article" date="2021" name="Plant Biotechnol. J.">
        <title>Multi-omics assisted identification of the key and species-specific regulatory components of drought-tolerant mechanisms in Gossypium stocksii.</title>
        <authorList>
            <person name="Yu D."/>
            <person name="Ke L."/>
            <person name="Zhang D."/>
            <person name="Wu Y."/>
            <person name="Sun Y."/>
            <person name="Mei J."/>
            <person name="Sun J."/>
            <person name="Sun Y."/>
        </authorList>
    </citation>
    <scope>NUCLEOTIDE SEQUENCE [LARGE SCALE GENOMIC DNA]</scope>
    <source>
        <strain evidence="3">cv. E1</strain>
        <tissue evidence="2">Leaf</tissue>
    </source>
</reference>
<comment type="caution">
    <text evidence="2">The sequence shown here is derived from an EMBL/GenBank/DDBJ whole genome shotgun (WGS) entry which is preliminary data.</text>
</comment>